<evidence type="ECO:0000313" key="13">
    <source>
        <dbReference type="EMBL" id="RGI85655.1"/>
    </source>
</evidence>
<dbReference type="AlphaFoldDB" id="A0A3E4F8U2"/>
<evidence type="ECO:0000256" key="1">
    <source>
        <dbReference type="ARBA" id="ARBA00001966"/>
    </source>
</evidence>
<evidence type="ECO:0000313" key="15">
    <source>
        <dbReference type="Proteomes" id="UP000260664"/>
    </source>
</evidence>
<comment type="similarity">
    <text evidence="3 11">Belongs to the iron-sulfur dependent L-serine dehydratase family.</text>
</comment>
<dbReference type="EMBL" id="QSQQ01000025">
    <property type="protein sequence ID" value="RGK44069.1"/>
    <property type="molecule type" value="Genomic_DNA"/>
</dbReference>
<dbReference type="GO" id="GO:0006094">
    <property type="term" value="P:gluconeogenesis"/>
    <property type="evidence" value="ECO:0007669"/>
    <property type="project" value="UniProtKB-KW"/>
</dbReference>
<evidence type="ECO:0000256" key="6">
    <source>
        <dbReference type="ARBA" id="ARBA00022723"/>
    </source>
</evidence>
<evidence type="ECO:0000259" key="12">
    <source>
        <dbReference type="Pfam" id="PF03313"/>
    </source>
</evidence>
<keyword evidence="6 11" id="KW-0479">Metal-binding</keyword>
<dbReference type="InterPro" id="IPR051318">
    <property type="entry name" value="Fe-S_L-Ser"/>
</dbReference>
<dbReference type="InterPro" id="IPR005130">
    <property type="entry name" value="Ser_deHydtase-like_asu"/>
</dbReference>
<name>A0A3E4F8U2_9FIRM</name>
<keyword evidence="5 11" id="KW-0004">4Fe-4S</keyword>
<evidence type="ECO:0000313" key="16">
    <source>
        <dbReference type="Proteomes" id="UP000261208"/>
    </source>
</evidence>
<evidence type="ECO:0000256" key="10">
    <source>
        <dbReference type="ARBA" id="ARBA00049406"/>
    </source>
</evidence>
<dbReference type="Pfam" id="PF03313">
    <property type="entry name" value="SDH_alpha"/>
    <property type="match status" value="1"/>
</dbReference>
<evidence type="ECO:0000256" key="4">
    <source>
        <dbReference type="ARBA" id="ARBA00022432"/>
    </source>
</evidence>
<dbReference type="GO" id="GO:0046872">
    <property type="term" value="F:metal ion binding"/>
    <property type="evidence" value="ECO:0007669"/>
    <property type="project" value="UniProtKB-KW"/>
</dbReference>
<protein>
    <recommendedName>
        <fullName evidence="11">L-serine dehydratase</fullName>
        <ecNumber evidence="11">4.3.1.17</ecNumber>
    </recommendedName>
</protein>
<keyword evidence="9 11" id="KW-0456">Lyase</keyword>
<evidence type="ECO:0000256" key="3">
    <source>
        <dbReference type="ARBA" id="ARBA00008636"/>
    </source>
</evidence>
<evidence type="ECO:0000256" key="5">
    <source>
        <dbReference type="ARBA" id="ARBA00022485"/>
    </source>
</evidence>
<proteinExistence type="inferred from homology"/>
<evidence type="ECO:0000256" key="2">
    <source>
        <dbReference type="ARBA" id="ARBA00004742"/>
    </source>
</evidence>
<dbReference type="Proteomes" id="UP000260664">
    <property type="component" value="Unassembled WGS sequence"/>
</dbReference>
<keyword evidence="7 11" id="KW-0408">Iron</keyword>
<comment type="cofactor">
    <cofactor evidence="1 11">
        <name>[4Fe-4S] cluster</name>
        <dbReference type="ChEBI" id="CHEBI:49883"/>
    </cofactor>
</comment>
<accession>A0A3E4F8U2</accession>
<dbReference type="RefSeq" id="WP_117494376.1">
    <property type="nucleotide sequence ID" value="NZ_QSOI01000003.1"/>
</dbReference>
<evidence type="ECO:0000256" key="9">
    <source>
        <dbReference type="ARBA" id="ARBA00023239"/>
    </source>
</evidence>
<dbReference type="GO" id="GO:0003941">
    <property type="term" value="F:L-serine ammonia-lyase activity"/>
    <property type="evidence" value="ECO:0007669"/>
    <property type="project" value="UniProtKB-UniRule"/>
</dbReference>
<dbReference type="GO" id="GO:0051539">
    <property type="term" value="F:4 iron, 4 sulfur cluster binding"/>
    <property type="evidence" value="ECO:0007669"/>
    <property type="project" value="UniProtKB-UniRule"/>
</dbReference>
<evidence type="ECO:0000256" key="8">
    <source>
        <dbReference type="ARBA" id="ARBA00023014"/>
    </source>
</evidence>
<organism evidence="13 15">
    <name type="scientific">Dorea formicigenerans</name>
    <dbReference type="NCBI Taxonomy" id="39486"/>
    <lineage>
        <taxon>Bacteria</taxon>
        <taxon>Bacillati</taxon>
        <taxon>Bacillota</taxon>
        <taxon>Clostridia</taxon>
        <taxon>Lachnospirales</taxon>
        <taxon>Lachnospiraceae</taxon>
        <taxon>Dorea</taxon>
    </lineage>
</organism>
<dbReference type="Proteomes" id="UP000261208">
    <property type="component" value="Unassembled WGS sequence"/>
</dbReference>
<dbReference type="PANTHER" id="PTHR30182">
    <property type="entry name" value="L-SERINE DEHYDRATASE"/>
    <property type="match status" value="1"/>
</dbReference>
<dbReference type="InterPro" id="IPR004642">
    <property type="entry name" value="Ser_deHydtase_asu"/>
</dbReference>
<comment type="pathway">
    <text evidence="2">Carbohydrate biosynthesis; gluconeogenesis.</text>
</comment>
<reference evidence="15 16" key="1">
    <citation type="submission" date="2018-08" db="EMBL/GenBank/DDBJ databases">
        <title>A genome reference for cultivated species of the human gut microbiota.</title>
        <authorList>
            <person name="Zou Y."/>
            <person name="Xue W."/>
            <person name="Luo G."/>
        </authorList>
    </citation>
    <scope>NUCLEOTIDE SEQUENCE [LARGE SCALE GENOMIC DNA]</scope>
    <source>
        <strain evidence="14 16">TF11-11</strain>
        <strain evidence="13 15">TM09-19AC</strain>
    </source>
</reference>
<sequence>MAYQAVDEIMARCEKDGVEFWKAVQLEDCEENGISEEESWKQMTLMWTRMKESVEAYDPEAVSRSGLVGSEGKQMDVYRENEKPLCGNFVSKVIANALKMGCNNACMKRIVAAPTAGACGVMPAVLVTYYKEYEASEETMIQAMYVAAGIGQVIASRASLAGASGGCQAEIGSASGMAAAAICSVRGGSKEQMGHACAMALKNLMGLVCDPVAGLVEVPCVKRNVGGAVNALAAADMALAGIISQIPVDQVIDAMGEVGMKMDVSLRETSMGGVATSPKGLEIAERLGM</sequence>
<comment type="caution">
    <text evidence="13">The sequence shown here is derived from an EMBL/GenBank/DDBJ whole genome shotgun (WGS) entry which is preliminary data.</text>
</comment>
<dbReference type="EC" id="4.3.1.17" evidence="11"/>
<evidence type="ECO:0000256" key="7">
    <source>
        <dbReference type="ARBA" id="ARBA00023004"/>
    </source>
</evidence>
<dbReference type="NCBIfam" id="TIGR00718">
    <property type="entry name" value="sda_alpha"/>
    <property type="match status" value="1"/>
</dbReference>
<dbReference type="PANTHER" id="PTHR30182:SF1">
    <property type="entry name" value="L-SERINE DEHYDRATASE 1"/>
    <property type="match status" value="1"/>
</dbReference>
<keyword evidence="8 11" id="KW-0411">Iron-sulfur</keyword>
<feature type="domain" description="Serine dehydratase-like alpha subunit" evidence="12">
    <location>
        <begin position="16"/>
        <end position="275"/>
    </location>
</feature>
<evidence type="ECO:0000256" key="11">
    <source>
        <dbReference type="RuleBase" id="RU366059"/>
    </source>
</evidence>
<gene>
    <name evidence="13" type="primary">sdaAA</name>
    <name evidence="14" type="ORF">DXD10_14855</name>
    <name evidence="13" type="ORF">DXD84_02845</name>
</gene>
<keyword evidence="4 11" id="KW-0312">Gluconeogenesis</keyword>
<comment type="catalytic activity">
    <reaction evidence="10 11">
        <text>L-serine = pyruvate + NH4(+)</text>
        <dbReference type="Rhea" id="RHEA:19169"/>
        <dbReference type="ChEBI" id="CHEBI:15361"/>
        <dbReference type="ChEBI" id="CHEBI:28938"/>
        <dbReference type="ChEBI" id="CHEBI:33384"/>
        <dbReference type="EC" id="4.3.1.17"/>
    </reaction>
</comment>
<dbReference type="EMBL" id="QSOI01000003">
    <property type="protein sequence ID" value="RGI85655.1"/>
    <property type="molecule type" value="Genomic_DNA"/>
</dbReference>
<evidence type="ECO:0000313" key="14">
    <source>
        <dbReference type="EMBL" id="RGK44069.1"/>
    </source>
</evidence>